<dbReference type="Proteomes" id="UP001223072">
    <property type="component" value="Unassembled WGS sequence"/>
</dbReference>
<feature type="region of interest" description="Disordered" evidence="1">
    <location>
        <begin position="1"/>
        <end position="73"/>
    </location>
</feature>
<proteinExistence type="predicted"/>
<organism evidence="2 3">
    <name type="scientific">Streptomyces turgidiscabies</name>
    <dbReference type="NCBI Taxonomy" id="85558"/>
    <lineage>
        <taxon>Bacteria</taxon>
        <taxon>Bacillati</taxon>
        <taxon>Actinomycetota</taxon>
        <taxon>Actinomycetes</taxon>
        <taxon>Kitasatosporales</taxon>
        <taxon>Streptomycetaceae</taxon>
        <taxon>Streptomyces</taxon>
    </lineage>
</organism>
<feature type="compositionally biased region" description="Low complexity" evidence="1">
    <location>
        <begin position="46"/>
        <end position="56"/>
    </location>
</feature>
<accession>A0ABU0S2M1</accession>
<dbReference type="EMBL" id="JAUSZS010000008">
    <property type="protein sequence ID" value="MDQ0937425.1"/>
    <property type="molecule type" value="Genomic_DNA"/>
</dbReference>
<sequence>MDRLERQHRTPRTPAPDPSPRSPHGGPVAHPSRTPSVQRPVQSATRLPSPSLHAPPSARPPREQPGRVGHPGLVGRLVLPARLTAGLGCDAVGTPREYGRRIMDALPRVGCVFADGRRWWWIVPSGSHLGVTWPPSVRYVVGAQLADPSWTRTRPVPPSVGPRLIHSPEGDSPYTPPIPLYVLACRLAGSDPSWSLGTDG</sequence>
<name>A0ABU0S2M1_9ACTN</name>
<comment type="caution">
    <text evidence="2">The sequence shown here is derived from an EMBL/GenBank/DDBJ whole genome shotgun (WGS) entry which is preliminary data.</text>
</comment>
<gene>
    <name evidence="2" type="ORF">QFZ49_007400</name>
</gene>
<evidence type="ECO:0000313" key="3">
    <source>
        <dbReference type="Proteomes" id="UP001223072"/>
    </source>
</evidence>
<dbReference type="RefSeq" id="WP_307630674.1">
    <property type="nucleotide sequence ID" value="NZ_JAUSZS010000008.1"/>
</dbReference>
<evidence type="ECO:0000256" key="1">
    <source>
        <dbReference type="SAM" id="MobiDB-lite"/>
    </source>
</evidence>
<protein>
    <submittedName>
        <fullName evidence="2">Uncharacterized protein</fullName>
    </submittedName>
</protein>
<feature type="compositionally biased region" description="Polar residues" evidence="1">
    <location>
        <begin position="33"/>
        <end position="45"/>
    </location>
</feature>
<evidence type="ECO:0000313" key="2">
    <source>
        <dbReference type="EMBL" id="MDQ0937425.1"/>
    </source>
</evidence>
<keyword evidence="3" id="KW-1185">Reference proteome</keyword>
<reference evidence="2 3" key="1">
    <citation type="submission" date="2023-07" db="EMBL/GenBank/DDBJ databases">
        <title>Comparative genomics of wheat-associated soil bacteria to identify genetic determinants of phenazine resistance.</title>
        <authorList>
            <person name="Mouncey N."/>
        </authorList>
    </citation>
    <scope>NUCLEOTIDE SEQUENCE [LARGE SCALE GENOMIC DNA]</scope>
    <source>
        <strain evidence="2 3">W2I16</strain>
    </source>
</reference>